<evidence type="ECO:0000256" key="5">
    <source>
        <dbReference type="SAM" id="SignalP"/>
    </source>
</evidence>
<sequence>MKLSGFLTCFICVLLLSCNSSLSINEEEMDVIDSPIVTTNPNIILIIADDVSKDAMPNYTEGSVKANMPNLQALMSSGITFDNAWAYSVCSPTRASIITGKYGFKNGVVQVNDQMPTSQTSLQKYISDNTNDGYASAIFGKWHLTNDINDALTMGVDHFAGIKSGGVQDYYDWELITNGTTTNSTEYITTKLTNDAISWVDAQTKPFFLWMAYTAPHTPFHLAPTNLHSQGNLATDATTIDGNPLPYYISALEALDTEMGRLLNSLPTEVRANTIIIFIGDNGTPNRVAQSPFTRQTVKGSLNQGGINVPMVVSGIGVNRMGVRETALINSTDLYSTIGNIVGISATEIHNSKSFYSLLTDANATKREYVYSEKQDAYTIRNATYKYIKHDDGTEELYNLSSDAYENSNLIGTTLSAEATANKAALIAEANSIRN</sequence>
<evidence type="ECO:0000313" key="8">
    <source>
        <dbReference type="Proteomes" id="UP000245670"/>
    </source>
</evidence>
<keyword evidence="8" id="KW-1185">Reference proteome</keyword>
<keyword evidence="2" id="KW-0479">Metal-binding</keyword>
<dbReference type="Gene3D" id="3.30.1120.10">
    <property type="match status" value="1"/>
</dbReference>
<dbReference type="AlphaFoldDB" id="A0A2U2J9X3"/>
<proteinExistence type="inferred from homology"/>
<dbReference type="GO" id="GO:0046872">
    <property type="term" value="F:metal ion binding"/>
    <property type="evidence" value="ECO:0007669"/>
    <property type="project" value="UniProtKB-KW"/>
</dbReference>
<dbReference type="SUPFAM" id="SSF53649">
    <property type="entry name" value="Alkaline phosphatase-like"/>
    <property type="match status" value="1"/>
</dbReference>
<accession>A0A2U2J9X3</accession>
<dbReference type="InterPro" id="IPR000917">
    <property type="entry name" value="Sulfatase_N"/>
</dbReference>
<feature type="chain" id="PRO_5015527014" evidence="5">
    <location>
        <begin position="23"/>
        <end position="435"/>
    </location>
</feature>
<feature type="domain" description="Sulfatase N-terminal" evidence="6">
    <location>
        <begin position="41"/>
        <end position="343"/>
    </location>
</feature>
<reference evidence="7 8" key="1">
    <citation type="submission" date="2018-05" db="EMBL/GenBank/DDBJ databases">
        <title>Polaribacter aquimarinus sp. nov., isolated from sediment in a sediment of sea.</title>
        <authorList>
            <person name="Lu D."/>
        </authorList>
    </citation>
    <scope>NUCLEOTIDE SEQUENCE [LARGE SCALE GENOMIC DNA]</scope>
    <source>
        <strain evidence="7 8">ZY113</strain>
    </source>
</reference>
<dbReference type="InterPro" id="IPR024607">
    <property type="entry name" value="Sulfatase_CS"/>
</dbReference>
<dbReference type="InterPro" id="IPR050738">
    <property type="entry name" value="Sulfatase"/>
</dbReference>
<dbReference type="Proteomes" id="UP000245670">
    <property type="component" value="Unassembled WGS sequence"/>
</dbReference>
<evidence type="ECO:0000256" key="4">
    <source>
        <dbReference type="ARBA" id="ARBA00022837"/>
    </source>
</evidence>
<dbReference type="PANTHER" id="PTHR42693">
    <property type="entry name" value="ARYLSULFATASE FAMILY MEMBER"/>
    <property type="match status" value="1"/>
</dbReference>
<dbReference type="Pfam" id="PF00884">
    <property type="entry name" value="Sulfatase"/>
    <property type="match status" value="1"/>
</dbReference>
<evidence type="ECO:0000313" key="7">
    <source>
        <dbReference type="EMBL" id="PWG05137.1"/>
    </source>
</evidence>
<evidence type="ECO:0000256" key="2">
    <source>
        <dbReference type="ARBA" id="ARBA00022723"/>
    </source>
</evidence>
<evidence type="ECO:0000256" key="1">
    <source>
        <dbReference type="ARBA" id="ARBA00008779"/>
    </source>
</evidence>
<feature type="signal peptide" evidence="5">
    <location>
        <begin position="1"/>
        <end position="22"/>
    </location>
</feature>
<dbReference type="EMBL" id="QFFG01000003">
    <property type="protein sequence ID" value="PWG05137.1"/>
    <property type="molecule type" value="Genomic_DNA"/>
</dbReference>
<evidence type="ECO:0000256" key="3">
    <source>
        <dbReference type="ARBA" id="ARBA00022801"/>
    </source>
</evidence>
<dbReference type="PROSITE" id="PS00523">
    <property type="entry name" value="SULFATASE_1"/>
    <property type="match status" value="1"/>
</dbReference>
<protein>
    <submittedName>
        <fullName evidence="7">Sulfatase</fullName>
    </submittedName>
</protein>
<dbReference type="RefSeq" id="WP_109404684.1">
    <property type="nucleotide sequence ID" value="NZ_QFFG01000003.1"/>
</dbReference>
<keyword evidence="3" id="KW-0378">Hydrolase</keyword>
<gene>
    <name evidence="7" type="ORF">DIS07_07790</name>
</gene>
<dbReference type="InterPro" id="IPR017850">
    <property type="entry name" value="Alkaline_phosphatase_core_sf"/>
</dbReference>
<dbReference type="PROSITE" id="PS51257">
    <property type="entry name" value="PROKAR_LIPOPROTEIN"/>
    <property type="match status" value="1"/>
</dbReference>
<name>A0A2U2J9X3_9FLAO</name>
<dbReference type="OrthoDB" id="975025at2"/>
<dbReference type="Gene3D" id="3.40.720.10">
    <property type="entry name" value="Alkaline Phosphatase, subunit A"/>
    <property type="match status" value="1"/>
</dbReference>
<keyword evidence="4" id="KW-0106">Calcium</keyword>
<comment type="similarity">
    <text evidence="1">Belongs to the sulfatase family.</text>
</comment>
<dbReference type="PANTHER" id="PTHR42693:SF53">
    <property type="entry name" value="ENDO-4-O-SULFATASE"/>
    <property type="match status" value="1"/>
</dbReference>
<organism evidence="7 8">
    <name type="scientific">Polaribacter aquimarinus</name>
    <dbReference type="NCBI Taxonomy" id="2100726"/>
    <lineage>
        <taxon>Bacteria</taxon>
        <taxon>Pseudomonadati</taxon>
        <taxon>Bacteroidota</taxon>
        <taxon>Flavobacteriia</taxon>
        <taxon>Flavobacteriales</taxon>
        <taxon>Flavobacteriaceae</taxon>
    </lineage>
</organism>
<keyword evidence="5" id="KW-0732">Signal</keyword>
<dbReference type="GO" id="GO:0004065">
    <property type="term" value="F:arylsulfatase activity"/>
    <property type="evidence" value="ECO:0007669"/>
    <property type="project" value="TreeGrafter"/>
</dbReference>
<comment type="caution">
    <text evidence="7">The sequence shown here is derived from an EMBL/GenBank/DDBJ whole genome shotgun (WGS) entry which is preliminary data.</text>
</comment>
<evidence type="ECO:0000259" key="6">
    <source>
        <dbReference type="Pfam" id="PF00884"/>
    </source>
</evidence>